<dbReference type="Gene3D" id="3.30.1380.10">
    <property type="match status" value="1"/>
</dbReference>
<dbReference type="InterPro" id="IPR036366">
    <property type="entry name" value="PGBDSf"/>
</dbReference>
<dbReference type="InterPro" id="IPR002477">
    <property type="entry name" value="Peptidoglycan-bd-like"/>
</dbReference>
<dbReference type="SUPFAM" id="SSF55166">
    <property type="entry name" value="Hedgehog/DD-peptidase"/>
    <property type="match status" value="1"/>
</dbReference>
<proteinExistence type="predicted"/>
<sequence>MTNLYYDSRNRSNLSKLANKTKVAALKWYDYCVKNNINILIYETMRTEEKQREYVNSGASQTMNSYHRVGQALDFVPVDSNGKCLWGGYGSSAIKKAIAYAKSLGFEWGGDWRRFIDKPHLQFNFKGYGTDTFSESKTVGAPKTEVKSVIVHAPKNENKISVFQSWLNTNYKAGIKVDGLYGPKTKAATLKALQTELNKQFDAQLVVDGKWGPRTKSAIRTVKKGAKGNITRIIQGMLYCLGYNPKGFDGIFGDGCESAVEVFQDDNSLSSDGIVGRNTFSKMF</sequence>
<dbReference type="Pfam" id="PF13539">
    <property type="entry name" value="Peptidase_M15_4"/>
    <property type="match status" value="1"/>
</dbReference>
<dbReference type="Gene3D" id="1.10.101.10">
    <property type="entry name" value="PGBD-like superfamily/PGBD"/>
    <property type="match status" value="2"/>
</dbReference>
<dbReference type="Pfam" id="PF01471">
    <property type="entry name" value="PG_binding_1"/>
    <property type="match status" value="1"/>
</dbReference>
<organism evidence="3 4">
    <name type="scientific">Metabacillus rhizosphaerae</name>
    <dbReference type="NCBI Taxonomy" id="3117747"/>
    <lineage>
        <taxon>Bacteria</taxon>
        <taxon>Bacillati</taxon>
        <taxon>Bacillota</taxon>
        <taxon>Bacilli</taxon>
        <taxon>Bacillales</taxon>
        <taxon>Bacillaceae</taxon>
        <taxon>Metabacillus</taxon>
    </lineage>
</organism>
<dbReference type="Proteomes" id="UP001368328">
    <property type="component" value="Chromosome"/>
</dbReference>
<dbReference type="SUPFAM" id="SSF47090">
    <property type="entry name" value="PGBD-like"/>
    <property type="match status" value="1"/>
</dbReference>
<evidence type="ECO:0000313" key="4">
    <source>
        <dbReference type="Proteomes" id="UP001368328"/>
    </source>
</evidence>
<evidence type="ECO:0000313" key="3">
    <source>
        <dbReference type="EMBL" id="WXB90441.1"/>
    </source>
</evidence>
<reference evidence="3 4" key="1">
    <citation type="submission" date="2024-02" db="EMBL/GenBank/DDBJ databases">
        <title>Seven novel Bacillus-like species.</title>
        <authorList>
            <person name="Liu G."/>
        </authorList>
    </citation>
    <scope>NUCLEOTIDE SEQUENCE [LARGE SCALE GENOMIC DNA]</scope>
    <source>
        <strain evidence="3 4">FJAT-53654</strain>
    </source>
</reference>
<dbReference type="EMBL" id="CP147403">
    <property type="protein sequence ID" value="WXB90441.1"/>
    <property type="molecule type" value="Genomic_DNA"/>
</dbReference>
<dbReference type="InterPro" id="IPR036365">
    <property type="entry name" value="PGBD-like_sf"/>
</dbReference>
<accession>A0ABZ2MYM7</accession>
<dbReference type="InterPro" id="IPR039561">
    <property type="entry name" value="Peptidase_M15C"/>
</dbReference>
<feature type="domain" description="Peptidase M15C" evidence="2">
    <location>
        <begin position="60"/>
        <end position="122"/>
    </location>
</feature>
<keyword evidence="4" id="KW-1185">Reference proteome</keyword>
<dbReference type="InterPro" id="IPR009045">
    <property type="entry name" value="Zn_M74/Hedgehog-like"/>
</dbReference>
<name>A0ABZ2MYM7_9BACI</name>
<dbReference type="RefSeq" id="WP_338788829.1">
    <property type="nucleotide sequence ID" value="NZ_CP147403.1"/>
</dbReference>
<evidence type="ECO:0000259" key="2">
    <source>
        <dbReference type="Pfam" id="PF13539"/>
    </source>
</evidence>
<protein>
    <submittedName>
        <fullName evidence="3">Peptidoglycan-binding protein</fullName>
    </submittedName>
</protein>
<feature type="domain" description="Peptidoglycan binding-like" evidence="1">
    <location>
        <begin position="229"/>
        <end position="283"/>
    </location>
</feature>
<dbReference type="CDD" id="cd14845">
    <property type="entry name" value="L-Ala-D-Glu_peptidase_like"/>
    <property type="match status" value="1"/>
</dbReference>
<evidence type="ECO:0000259" key="1">
    <source>
        <dbReference type="Pfam" id="PF01471"/>
    </source>
</evidence>
<gene>
    <name evidence="3" type="ORF">WCV66_09665</name>
</gene>